<evidence type="ECO:0000256" key="5">
    <source>
        <dbReference type="ARBA" id="ARBA00022692"/>
    </source>
</evidence>
<evidence type="ECO:0000256" key="2">
    <source>
        <dbReference type="ARBA" id="ARBA00008929"/>
    </source>
</evidence>
<evidence type="ECO:0000256" key="8">
    <source>
        <dbReference type="ARBA" id="ARBA00023004"/>
    </source>
</evidence>
<protein>
    <submittedName>
        <fullName evidence="13">Molybdopterin oxidoreductase</fullName>
    </submittedName>
</protein>
<dbReference type="GO" id="GO:0046872">
    <property type="term" value="F:metal ion binding"/>
    <property type="evidence" value="ECO:0007669"/>
    <property type="project" value="UniProtKB-KW"/>
</dbReference>
<reference evidence="13 14" key="1">
    <citation type="submission" date="2017-08" db="EMBL/GenBank/DDBJ databases">
        <title>Burning lignite coal seam in the remote Altai Mountains harbors a hydrogen-driven thermophilic microbial community.</title>
        <authorList>
            <person name="Kadnikov V.V."/>
            <person name="Mardanov A.V."/>
            <person name="Ivasenko D."/>
            <person name="Beletsky A.V."/>
            <person name="Karnachuk O.V."/>
            <person name="Ravin N.V."/>
        </authorList>
    </citation>
    <scope>NUCLEOTIDE SEQUENCE [LARGE SCALE GENOMIC DNA]</scope>
    <source>
        <strain evidence="13">AL33</strain>
    </source>
</reference>
<dbReference type="SUPFAM" id="SSF54862">
    <property type="entry name" value="4Fe-4S ferredoxins"/>
    <property type="match status" value="1"/>
</dbReference>
<feature type="transmembrane region" description="Helical" evidence="11">
    <location>
        <begin position="490"/>
        <end position="508"/>
    </location>
</feature>
<name>A0A2T5GEV7_HYDSH</name>
<evidence type="ECO:0000256" key="11">
    <source>
        <dbReference type="SAM" id="Phobius"/>
    </source>
</evidence>
<sequence>MIETLDVISPSPPQPGVRWGKVLDQNKCIGCHACSTACKSENEVPLGVNRTFVKAVEVGVYPEVNRFFQVTRCNQCTDAPCVPVCPVEAMFIRPDGIVDFDRERCIGCKACMAACPYDAININPEFHSIEKCNFCAHRIDQGLEPACVVVCPTEAIVVGDLNDPNSEVSRLIARNKAEVRKPEKGTSPKVFYLGAHEATLNPSVAAYTGGNMWSEQKEGYPVETLEAGGVKSLPNARVAYEVPHRPPWDWRVSLYTWTKSIAGGAFMIYALLKLFGIAVDQTWTLATSVIGGFFLAATGVILIFDLEKPWAFYRIFTRPQWRSWLVRGAFIITGYALVLALLFLAGLLGLSGLADALVIPGAILSVLAVIYTAWLFGQSKGRDLWQNPLLPLHLFSQGLFAGAAAFLIVERFLPLPAEARTLVGWAFAVGLLVHLLFALSELVMPPMTIDAKRAAHQMIFGRYGTFYWTGLIAGAVLPLVLFAVLGQGAVFAALLGLAGLLAYEHAYVQAAQSVPLT</sequence>
<dbReference type="Pfam" id="PF03916">
    <property type="entry name" value="NrfD"/>
    <property type="match status" value="1"/>
</dbReference>
<gene>
    <name evidence="13" type="ORF">HSCHL_2286</name>
</gene>
<keyword evidence="9" id="KW-0411">Iron-sulfur</keyword>
<comment type="subcellular location">
    <subcellularLocation>
        <location evidence="1">Cell membrane</location>
        <topology evidence="1">Multi-pass membrane protein</topology>
    </subcellularLocation>
</comment>
<dbReference type="RefSeq" id="WP_272999475.1">
    <property type="nucleotide sequence ID" value="NZ_PEBV01000002.1"/>
</dbReference>
<dbReference type="InterPro" id="IPR005614">
    <property type="entry name" value="NrfD-like"/>
</dbReference>
<evidence type="ECO:0000256" key="7">
    <source>
        <dbReference type="ARBA" id="ARBA00022989"/>
    </source>
</evidence>
<dbReference type="EMBL" id="PEBV01000002">
    <property type="protein sequence ID" value="PTQ54695.1"/>
    <property type="molecule type" value="Genomic_DNA"/>
</dbReference>
<dbReference type="Proteomes" id="UP000244180">
    <property type="component" value="Unassembled WGS sequence"/>
</dbReference>
<dbReference type="InterPro" id="IPR017900">
    <property type="entry name" value="4Fe4S_Fe_S_CS"/>
</dbReference>
<evidence type="ECO:0000256" key="4">
    <source>
        <dbReference type="ARBA" id="ARBA00022485"/>
    </source>
</evidence>
<evidence type="ECO:0000256" key="3">
    <source>
        <dbReference type="ARBA" id="ARBA00022475"/>
    </source>
</evidence>
<keyword evidence="10 11" id="KW-0472">Membrane</keyword>
<feature type="domain" description="4Fe-4S ferredoxin-type" evidence="12">
    <location>
        <begin position="96"/>
        <end position="125"/>
    </location>
</feature>
<keyword evidence="5 11" id="KW-0812">Transmembrane</keyword>
<feature type="transmembrane region" description="Helical" evidence="11">
    <location>
        <begin position="324"/>
        <end position="350"/>
    </location>
</feature>
<dbReference type="InterPro" id="IPR017896">
    <property type="entry name" value="4Fe4S_Fe-S-bd"/>
</dbReference>
<dbReference type="Pfam" id="PF13247">
    <property type="entry name" value="Fer4_11"/>
    <property type="match status" value="1"/>
</dbReference>
<evidence type="ECO:0000313" key="13">
    <source>
        <dbReference type="EMBL" id="PTQ54695.1"/>
    </source>
</evidence>
<dbReference type="Gene3D" id="3.30.70.20">
    <property type="match status" value="2"/>
</dbReference>
<comment type="similarity">
    <text evidence="2">Belongs to the NrfD family.</text>
</comment>
<keyword evidence="3" id="KW-1003">Cell membrane</keyword>
<keyword evidence="7 11" id="KW-1133">Transmembrane helix</keyword>
<comment type="caution">
    <text evidence="13">The sequence shown here is derived from an EMBL/GenBank/DDBJ whole genome shotgun (WGS) entry which is preliminary data.</text>
</comment>
<keyword evidence="4" id="KW-0004">4Fe-4S</keyword>
<evidence type="ECO:0000259" key="12">
    <source>
        <dbReference type="PROSITE" id="PS51379"/>
    </source>
</evidence>
<evidence type="ECO:0000256" key="10">
    <source>
        <dbReference type="ARBA" id="ARBA00023136"/>
    </source>
</evidence>
<keyword evidence="8" id="KW-0408">Iron</keyword>
<dbReference type="GO" id="GO:0051539">
    <property type="term" value="F:4 iron, 4 sulfur cluster binding"/>
    <property type="evidence" value="ECO:0007669"/>
    <property type="project" value="UniProtKB-KW"/>
</dbReference>
<dbReference type="AlphaFoldDB" id="A0A2T5GEV7"/>
<dbReference type="InterPro" id="IPR050954">
    <property type="entry name" value="ET_IronSulfur_Cluster-Binding"/>
</dbReference>
<evidence type="ECO:0000256" key="9">
    <source>
        <dbReference type="ARBA" id="ARBA00023014"/>
    </source>
</evidence>
<evidence type="ECO:0000256" key="6">
    <source>
        <dbReference type="ARBA" id="ARBA00022723"/>
    </source>
</evidence>
<accession>A0A2T5GEV7</accession>
<organism evidence="13 14">
    <name type="scientific">Hydrogenibacillus schlegelii</name>
    <name type="common">Bacillus schlegelii</name>
    <dbReference type="NCBI Taxonomy" id="1484"/>
    <lineage>
        <taxon>Bacteria</taxon>
        <taxon>Bacillati</taxon>
        <taxon>Bacillota</taxon>
        <taxon>Bacilli</taxon>
        <taxon>Bacillales</taxon>
        <taxon>Bacillales Family X. Incertae Sedis</taxon>
        <taxon>Hydrogenibacillus</taxon>
    </lineage>
</organism>
<dbReference type="Gene3D" id="1.20.1630.10">
    <property type="entry name" value="Formate dehydrogenase/DMSO reductase domain"/>
    <property type="match status" value="1"/>
</dbReference>
<dbReference type="PANTHER" id="PTHR43177:SF9">
    <property type="entry name" value="PROTEIN NRFC"/>
    <property type="match status" value="1"/>
</dbReference>
<keyword evidence="6" id="KW-0479">Metal-binding</keyword>
<feature type="transmembrane region" description="Helical" evidence="11">
    <location>
        <begin position="285"/>
        <end position="304"/>
    </location>
</feature>
<feature type="domain" description="4Fe-4S ferredoxin-type" evidence="12">
    <location>
        <begin position="19"/>
        <end position="49"/>
    </location>
</feature>
<proteinExistence type="inferred from homology"/>
<dbReference type="PROSITE" id="PS51379">
    <property type="entry name" value="4FE4S_FER_2"/>
    <property type="match status" value="3"/>
</dbReference>
<feature type="transmembrane region" description="Helical" evidence="11">
    <location>
        <begin position="465"/>
        <end position="484"/>
    </location>
</feature>
<feature type="transmembrane region" description="Helical" evidence="11">
    <location>
        <begin position="389"/>
        <end position="409"/>
    </location>
</feature>
<evidence type="ECO:0000313" key="14">
    <source>
        <dbReference type="Proteomes" id="UP000244180"/>
    </source>
</evidence>
<feature type="domain" description="4Fe-4S ferredoxin-type" evidence="12">
    <location>
        <begin position="60"/>
        <end position="95"/>
    </location>
</feature>
<evidence type="ECO:0000256" key="1">
    <source>
        <dbReference type="ARBA" id="ARBA00004651"/>
    </source>
</evidence>
<feature type="transmembrane region" description="Helical" evidence="11">
    <location>
        <begin position="421"/>
        <end position="444"/>
    </location>
</feature>
<dbReference type="PANTHER" id="PTHR43177">
    <property type="entry name" value="PROTEIN NRFC"/>
    <property type="match status" value="1"/>
</dbReference>
<dbReference type="CDD" id="cd10551">
    <property type="entry name" value="PsrB"/>
    <property type="match status" value="1"/>
</dbReference>
<dbReference type="GO" id="GO:0005886">
    <property type="term" value="C:plasma membrane"/>
    <property type="evidence" value="ECO:0007669"/>
    <property type="project" value="UniProtKB-SubCell"/>
</dbReference>
<dbReference type="PROSITE" id="PS00198">
    <property type="entry name" value="4FE4S_FER_1"/>
    <property type="match status" value="1"/>
</dbReference>
<feature type="transmembrane region" description="Helical" evidence="11">
    <location>
        <begin position="356"/>
        <end position="377"/>
    </location>
</feature>